<dbReference type="PANTHER" id="PTHR33923">
    <property type="entry name" value="CALMODULIN-BINDING PROTEIN-RELATED"/>
    <property type="match status" value="1"/>
</dbReference>
<accession>A0A5J5B208</accession>
<proteinExistence type="predicted"/>
<name>A0A5J5B208_9ASTE</name>
<feature type="compositionally biased region" description="Polar residues" evidence="1">
    <location>
        <begin position="117"/>
        <end position="127"/>
    </location>
</feature>
<feature type="compositionally biased region" description="Polar residues" evidence="1">
    <location>
        <begin position="551"/>
        <end position="572"/>
    </location>
</feature>
<organism evidence="2 3">
    <name type="scientific">Nyssa sinensis</name>
    <dbReference type="NCBI Taxonomy" id="561372"/>
    <lineage>
        <taxon>Eukaryota</taxon>
        <taxon>Viridiplantae</taxon>
        <taxon>Streptophyta</taxon>
        <taxon>Embryophyta</taxon>
        <taxon>Tracheophyta</taxon>
        <taxon>Spermatophyta</taxon>
        <taxon>Magnoliopsida</taxon>
        <taxon>eudicotyledons</taxon>
        <taxon>Gunneridae</taxon>
        <taxon>Pentapetalae</taxon>
        <taxon>asterids</taxon>
        <taxon>Cornales</taxon>
        <taxon>Nyssaceae</taxon>
        <taxon>Nyssa</taxon>
    </lineage>
</organism>
<evidence type="ECO:0000313" key="3">
    <source>
        <dbReference type="Proteomes" id="UP000325577"/>
    </source>
</evidence>
<evidence type="ECO:0000313" key="2">
    <source>
        <dbReference type="EMBL" id="KAA8537303.1"/>
    </source>
</evidence>
<dbReference type="EMBL" id="CM018038">
    <property type="protein sequence ID" value="KAA8537303.1"/>
    <property type="molecule type" value="Genomic_DNA"/>
</dbReference>
<dbReference type="OrthoDB" id="1304871at2759"/>
<gene>
    <name evidence="2" type="ORF">F0562_027010</name>
</gene>
<protein>
    <recommendedName>
        <fullName evidence="4">Calmodulin-binding domain-containing protein</fullName>
    </recommendedName>
</protein>
<feature type="compositionally biased region" description="Polar residues" evidence="1">
    <location>
        <begin position="85"/>
        <end position="94"/>
    </location>
</feature>
<evidence type="ECO:0000256" key="1">
    <source>
        <dbReference type="SAM" id="MobiDB-lite"/>
    </source>
</evidence>
<dbReference type="PANTHER" id="PTHR33923:SF2">
    <property type="entry name" value="CALMODULIN-BINDING PROTEIN-RELATED"/>
    <property type="match status" value="1"/>
</dbReference>
<evidence type="ECO:0008006" key="4">
    <source>
        <dbReference type="Google" id="ProtNLM"/>
    </source>
</evidence>
<feature type="region of interest" description="Disordered" evidence="1">
    <location>
        <begin position="1"/>
        <end position="135"/>
    </location>
</feature>
<dbReference type="InterPro" id="IPR044681">
    <property type="entry name" value="PICBP-like"/>
</dbReference>
<dbReference type="GO" id="GO:0005516">
    <property type="term" value="F:calmodulin binding"/>
    <property type="evidence" value="ECO:0007669"/>
    <property type="project" value="InterPro"/>
</dbReference>
<dbReference type="AlphaFoldDB" id="A0A5J5B208"/>
<keyword evidence="3" id="KW-1185">Reference proteome</keyword>
<sequence length="608" mass="67759">MVQRKVPNKLGIQADHVKSEKQLGNLKSSSSQHQDGKNSGADLKKKMKKSRSFKRSDFESLRSPTLRREVPQHGKPQPLHVPATAATTQKQSPVKASDGSPNYMKPTSSSDARKEWSQVSSRNSQTGTDRKSLSRKILNSTKFSSASVHKSVRTLTRTSSLKLVRTLTKTPSFKTVRAMLKKCSQVALCENLDAQRATCSSTLKDSKFPSYLTLNPRGTESEGTSVMKVCPYTYCSLNGHHHAPLPPLKSFLSARRRMLKTQKSMKLGCLSPRHTQSSSDGMKEIDAGQVTIDKKPAIQEPNLNSSEINPLIEEANTDFFIEICIKNREDTADTSGKCKHILPSAGGSDETETDHDDWQVVQKLSDEALQFEIDVEDNLEQNSYFTSTEMDIVEFFPKDDQIVEAADEVYPPSLAQQESTMECLSNQSDFEIESPASIELDDQDAKASDMEWEKGPYSASHLEDEIDNSTHVNNKSDMERGFSLEAENPSFHDEPIFKSDDIVSSCFDEIPANELLQEFFEQESVSFEARFGDTDSDTDGSYQNLERDESIQVSNNQSHDQFSPTHNGSEELTTTEERDKNNELDDSAGTAIVSAPVKNPTEEPRAAR</sequence>
<feature type="compositionally biased region" description="Basic and acidic residues" evidence="1">
    <location>
        <begin position="54"/>
        <end position="72"/>
    </location>
</feature>
<feature type="region of interest" description="Disordered" evidence="1">
    <location>
        <begin position="531"/>
        <end position="608"/>
    </location>
</feature>
<dbReference type="Proteomes" id="UP000325577">
    <property type="component" value="Linkage Group LG15"/>
</dbReference>
<reference evidence="2 3" key="1">
    <citation type="submission" date="2019-09" db="EMBL/GenBank/DDBJ databases">
        <title>A chromosome-level genome assembly of the Chinese tupelo Nyssa sinensis.</title>
        <authorList>
            <person name="Yang X."/>
            <person name="Kang M."/>
            <person name="Yang Y."/>
            <person name="Xiong H."/>
            <person name="Wang M."/>
            <person name="Zhang Z."/>
            <person name="Wang Z."/>
            <person name="Wu H."/>
            <person name="Ma T."/>
            <person name="Liu J."/>
            <person name="Xi Z."/>
        </authorList>
    </citation>
    <scope>NUCLEOTIDE SEQUENCE [LARGE SCALE GENOMIC DNA]</scope>
    <source>
        <strain evidence="2">J267</strain>
        <tissue evidence="2">Leaf</tissue>
    </source>
</reference>